<dbReference type="InterPro" id="IPR019223">
    <property type="entry name" value="DUF2147"/>
</dbReference>
<dbReference type="OrthoDB" id="9814399at2"/>
<dbReference type="EMBL" id="MBDL01000003">
    <property type="protein sequence ID" value="ODA14139.1"/>
    <property type="molecule type" value="Genomic_DNA"/>
</dbReference>
<proteinExistence type="predicted"/>
<gene>
    <name evidence="3" type="ORF">BBP83_14290</name>
</gene>
<dbReference type="Gene3D" id="2.40.128.520">
    <property type="match status" value="1"/>
</dbReference>
<dbReference type="Pfam" id="PF09917">
    <property type="entry name" value="DUF2147"/>
    <property type="match status" value="1"/>
</dbReference>
<feature type="signal peptide" evidence="1">
    <location>
        <begin position="1"/>
        <end position="22"/>
    </location>
</feature>
<keyword evidence="4" id="KW-1185">Reference proteome</keyword>
<dbReference type="Proteomes" id="UP000186553">
    <property type="component" value="Unassembled WGS sequence"/>
</dbReference>
<dbReference type="STRING" id="1891224.BBP83_14290"/>
<name>A0A1C3D014_9GAMM</name>
<evidence type="ECO:0000256" key="1">
    <source>
        <dbReference type="SAM" id="SignalP"/>
    </source>
</evidence>
<feature type="domain" description="DUF2147" evidence="2">
    <location>
        <begin position="27"/>
        <end position="148"/>
    </location>
</feature>
<organism evidence="3 4">
    <name type="scientific">Acinetobacter celticus</name>
    <dbReference type="NCBI Taxonomy" id="1891224"/>
    <lineage>
        <taxon>Bacteria</taxon>
        <taxon>Pseudomonadati</taxon>
        <taxon>Pseudomonadota</taxon>
        <taxon>Gammaproteobacteria</taxon>
        <taxon>Moraxellales</taxon>
        <taxon>Moraxellaceae</taxon>
        <taxon>Acinetobacter</taxon>
    </lineage>
</organism>
<dbReference type="AlphaFoldDB" id="A0A1C3D014"/>
<dbReference type="RefSeq" id="WP_068886063.1">
    <property type="nucleotide sequence ID" value="NZ_CBCRUU010000013.1"/>
</dbReference>
<dbReference type="PANTHER" id="PTHR36919">
    <property type="entry name" value="BLR1215 PROTEIN"/>
    <property type="match status" value="1"/>
</dbReference>
<evidence type="ECO:0000313" key="4">
    <source>
        <dbReference type="Proteomes" id="UP000186553"/>
    </source>
</evidence>
<comment type="caution">
    <text evidence="3">The sequence shown here is derived from an EMBL/GenBank/DDBJ whole genome shotgun (WGS) entry which is preliminary data.</text>
</comment>
<evidence type="ECO:0000259" key="2">
    <source>
        <dbReference type="Pfam" id="PF09917"/>
    </source>
</evidence>
<sequence length="150" mass="16520">MKQYTKLALFLFGIVISGSALAQSLSGIWQQIDDKSGSPKAIIEIRQEDNGTYTGKIIKITPRPGYTPQKTCNNCPAPYTNQPILGMDILKGLKPLTGTTSYERGRIIDPLAGKVYDAKIKVNATGKRLTLRAYMGISTLGRSQTWIRQD</sequence>
<evidence type="ECO:0000313" key="3">
    <source>
        <dbReference type="EMBL" id="ODA14139.1"/>
    </source>
</evidence>
<keyword evidence="1" id="KW-0732">Signal</keyword>
<reference evidence="3 4" key="1">
    <citation type="submission" date="2016-07" db="EMBL/GenBank/DDBJ databases">
        <title>Acinetobacter sp. ANC 4603.</title>
        <authorList>
            <person name="Radolfova-Krizova L."/>
            <person name="Nemec A."/>
        </authorList>
    </citation>
    <scope>NUCLEOTIDE SEQUENCE [LARGE SCALE GENOMIC DNA]</scope>
    <source>
        <strain evidence="3 4">ANC 4603</strain>
    </source>
</reference>
<dbReference type="PANTHER" id="PTHR36919:SF3">
    <property type="entry name" value="BLL5882 PROTEIN"/>
    <property type="match status" value="1"/>
</dbReference>
<accession>A0A1C3D014</accession>
<feature type="chain" id="PRO_5008671850" evidence="1">
    <location>
        <begin position="23"/>
        <end position="150"/>
    </location>
</feature>
<protein>
    <submittedName>
        <fullName evidence="3">Signal peptidase</fullName>
    </submittedName>
</protein>